<dbReference type="EMBL" id="JARBHB010000017">
    <property type="protein sequence ID" value="KAJ8865881.1"/>
    <property type="molecule type" value="Genomic_DNA"/>
</dbReference>
<evidence type="ECO:0000313" key="1">
    <source>
        <dbReference type="EMBL" id="KAJ8865881.1"/>
    </source>
</evidence>
<name>A0ABQ9G070_9NEOP</name>
<organism evidence="1 2">
    <name type="scientific">Dryococelus australis</name>
    <dbReference type="NCBI Taxonomy" id="614101"/>
    <lineage>
        <taxon>Eukaryota</taxon>
        <taxon>Metazoa</taxon>
        <taxon>Ecdysozoa</taxon>
        <taxon>Arthropoda</taxon>
        <taxon>Hexapoda</taxon>
        <taxon>Insecta</taxon>
        <taxon>Pterygota</taxon>
        <taxon>Neoptera</taxon>
        <taxon>Polyneoptera</taxon>
        <taxon>Phasmatodea</taxon>
        <taxon>Verophasmatodea</taxon>
        <taxon>Anareolatae</taxon>
        <taxon>Phasmatidae</taxon>
        <taxon>Eurycanthinae</taxon>
        <taxon>Dryococelus</taxon>
    </lineage>
</organism>
<comment type="caution">
    <text evidence="1">The sequence shown here is derived from an EMBL/GenBank/DDBJ whole genome shotgun (WGS) entry which is preliminary data.</text>
</comment>
<gene>
    <name evidence="1" type="ORF">PR048_033404</name>
</gene>
<sequence length="253" mass="27411">MHALPVAYQHGCGAAASGRAVSLLASHRGELSSIPSRGHCPGFSPCGNHAERCRWSAVFSRGSPVYPRLFIPVLLHTHLISHPHRPNLLTHSSRVHNGDRSHDERGGLTLITRGLLGFKLGGNRCWLADPLIGCSQVNVTLGAVFFCHRASGPRRHGDGYVRPSLPCLLESAFVVGQLATHLGEPGSIPGGGRSWFFTRGNRVGKCRWRVFSGISHFPSSCIPALLRTHHSTLIGSQDLDVKSRSNVFTRSSL</sequence>
<protein>
    <submittedName>
        <fullName evidence="1">Uncharacterized protein</fullName>
    </submittedName>
</protein>
<accession>A0ABQ9G070</accession>
<proteinExistence type="predicted"/>
<keyword evidence="2" id="KW-1185">Reference proteome</keyword>
<dbReference type="Proteomes" id="UP001159363">
    <property type="component" value="Chromosome 16"/>
</dbReference>
<evidence type="ECO:0000313" key="2">
    <source>
        <dbReference type="Proteomes" id="UP001159363"/>
    </source>
</evidence>
<reference evidence="1 2" key="1">
    <citation type="submission" date="2023-02" db="EMBL/GenBank/DDBJ databases">
        <title>LHISI_Scaffold_Assembly.</title>
        <authorList>
            <person name="Stuart O.P."/>
            <person name="Cleave R."/>
            <person name="Magrath M.J.L."/>
            <person name="Mikheyev A.S."/>
        </authorList>
    </citation>
    <scope>NUCLEOTIDE SEQUENCE [LARGE SCALE GENOMIC DNA]</scope>
    <source>
        <strain evidence="1">Daus_M_001</strain>
        <tissue evidence="1">Leg muscle</tissue>
    </source>
</reference>